<dbReference type="AlphaFoldDB" id="A0A6P1YRW4"/>
<keyword evidence="1" id="KW-0560">Oxidoreductase</keyword>
<dbReference type="Gene3D" id="3.40.605.10">
    <property type="entry name" value="Aldehyde Dehydrogenase, Chain A, domain 1"/>
    <property type="match status" value="1"/>
</dbReference>
<evidence type="ECO:0000259" key="2">
    <source>
        <dbReference type="Pfam" id="PF00171"/>
    </source>
</evidence>
<organism evidence="3 4">
    <name type="scientific">Ancylobacter pratisalsi</name>
    <dbReference type="NCBI Taxonomy" id="1745854"/>
    <lineage>
        <taxon>Bacteria</taxon>
        <taxon>Pseudomonadati</taxon>
        <taxon>Pseudomonadota</taxon>
        <taxon>Alphaproteobacteria</taxon>
        <taxon>Hyphomicrobiales</taxon>
        <taxon>Xanthobacteraceae</taxon>
        <taxon>Ancylobacter</taxon>
    </lineage>
</organism>
<reference evidence="3 4" key="1">
    <citation type="submission" date="2020-02" db="EMBL/GenBank/DDBJ databases">
        <authorList>
            <person name="Li G."/>
        </authorList>
    </citation>
    <scope>NUCLEOTIDE SEQUENCE [LARGE SCALE GENOMIC DNA]</scope>
    <source>
        <strain evidence="3 4">DSM 102029</strain>
    </source>
</reference>
<feature type="domain" description="Aldehyde dehydrogenase" evidence="2">
    <location>
        <begin position="17"/>
        <end position="457"/>
    </location>
</feature>
<evidence type="ECO:0000313" key="3">
    <source>
        <dbReference type="EMBL" id="QIB36228.1"/>
    </source>
</evidence>
<evidence type="ECO:0000313" key="4">
    <source>
        <dbReference type="Proteomes" id="UP000464751"/>
    </source>
</evidence>
<dbReference type="PANTHER" id="PTHR43353:SF3">
    <property type="entry name" value="ALDEHYDE DEHYDROGENASE-RELATED"/>
    <property type="match status" value="1"/>
</dbReference>
<sequence>MLTGAALIGSHDVAGDTTFRAVDPARNMAIGPDFTEAGPAEVARAAALAAAAFPIYRATTPTQRADFLERIAAGIESLGEALIERATQETGLPAARLQGERARTTGQLRLFANWVRAGGADEPRLDSPLPDRTPLPRADLRLRHIGVGPVAVFGASNFPLAFSVAGGDTASALAAGCPVIVKGHPAHPGTSELVGRAIRAAIAESGLPEGVFSLVTGTTTALGAALVADPRMKAVGFTGSRAGGLALVDIANNRPEPIPVYAEMSSINPVFLLPGALRARAEALAAGFAASLTMGAGQFCTNPGLVIALASEGLDRFLPAAGTAIAAAPSATMLTPGIASAYAKGVAALETNPAAHELALGRQEGGTNACRPALFVTDADAFIGTPALGHEVFGASALVVRCANEAQMLKVAHAVEGQLTATLHLESEDHPLAGQLVPILEEKAGRILANGWPTGVEVCHAMVHGGPFPATSDPRSTSVGTLAIRRFLRPVCYQDLPEALLPHAVQAGNPLNLPRLVDGVAETSREPRS</sequence>
<dbReference type="InterPro" id="IPR050740">
    <property type="entry name" value="Aldehyde_DH_Superfamily"/>
</dbReference>
<dbReference type="Proteomes" id="UP000464751">
    <property type="component" value="Chromosome"/>
</dbReference>
<dbReference type="InterPro" id="IPR015590">
    <property type="entry name" value="Aldehyde_DH_dom"/>
</dbReference>
<dbReference type="Pfam" id="PF00171">
    <property type="entry name" value="Aldedh"/>
    <property type="match status" value="1"/>
</dbReference>
<dbReference type="Gene3D" id="3.40.309.10">
    <property type="entry name" value="Aldehyde Dehydrogenase, Chain A, domain 2"/>
    <property type="match status" value="1"/>
</dbReference>
<evidence type="ECO:0000256" key="1">
    <source>
        <dbReference type="ARBA" id="ARBA00023002"/>
    </source>
</evidence>
<accession>A0A6P1YRW4</accession>
<dbReference type="SUPFAM" id="SSF53720">
    <property type="entry name" value="ALDH-like"/>
    <property type="match status" value="1"/>
</dbReference>
<gene>
    <name evidence="3" type="ORF">G3A50_11625</name>
</gene>
<proteinExistence type="predicted"/>
<dbReference type="CDD" id="cd07129">
    <property type="entry name" value="ALDH_KGSADH"/>
    <property type="match status" value="1"/>
</dbReference>
<dbReference type="InterPro" id="IPR016162">
    <property type="entry name" value="Ald_DH_N"/>
</dbReference>
<name>A0A6P1YRW4_9HYPH</name>
<dbReference type="InterPro" id="IPR016163">
    <property type="entry name" value="Ald_DH_C"/>
</dbReference>
<dbReference type="PANTHER" id="PTHR43353">
    <property type="entry name" value="SUCCINATE-SEMIALDEHYDE DEHYDROGENASE, MITOCHONDRIAL"/>
    <property type="match status" value="1"/>
</dbReference>
<dbReference type="EMBL" id="CP048630">
    <property type="protein sequence ID" value="QIB36228.1"/>
    <property type="molecule type" value="Genomic_DNA"/>
</dbReference>
<dbReference type="InterPro" id="IPR044151">
    <property type="entry name" value="ALDH_KGSADH"/>
</dbReference>
<dbReference type="InterPro" id="IPR016161">
    <property type="entry name" value="Ald_DH/histidinol_DH"/>
</dbReference>
<dbReference type="KEGG" id="apra:G3A50_11625"/>
<protein>
    <submittedName>
        <fullName evidence="3">Aldehyde dehydrogenase (NADP(+))</fullName>
    </submittedName>
</protein>
<dbReference type="GO" id="GO:0016620">
    <property type="term" value="F:oxidoreductase activity, acting on the aldehyde or oxo group of donors, NAD or NADP as acceptor"/>
    <property type="evidence" value="ECO:0007669"/>
    <property type="project" value="InterPro"/>
</dbReference>
<keyword evidence="4" id="KW-1185">Reference proteome</keyword>